<dbReference type="OrthoDB" id="9810297at2"/>
<evidence type="ECO:0000313" key="8">
    <source>
        <dbReference type="Proteomes" id="UP000031408"/>
    </source>
</evidence>
<keyword evidence="8" id="KW-1185">Reference proteome</keyword>
<feature type="active site" description="Nucleophile" evidence="5">
    <location>
        <position position="342"/>
    </location>
</feature>
<keyword evidence="1 5" id="KW-0489">Methyltransferase</keyword>
<feature type="domain" description="SAM-dependent MTase RsmB/NOP-type" evidence="6">
    <location>
        <begin position="104"/>
        <end position="388"/>
    </location>
</feature>
<evidence type="ECO:0000256" key="5">
    <source>
        <dbReference type="PROSITE-ProRule" id="PRU01023"/>
    </source>
</evidence>
<sequence>MFAKAHLQTALLLVQAYKGEMPFVHYAKQYFSSHKKHGSRDRRQILQLCYAYFRMGQALPEWPAEKRILTGLFFCSTEPNALLQALEPVWNEQASMPLEMKCELAGCKITDLTIFPFPGQMSDEPDQLAFAVSHLVQPDLFIRIRPGFEEYVIKKLDKLGISYSIPEPGSVRLPNGFSVEEHFTLNQQVVIQDLSSQRVGRIMRAAHDYYQMAEEFRIWDCCAASGGKAIMAKDMFPSALLTVSDIRSSILENLRRRFKEARIFEFESLVVDLSVATPLIPRQDLIIADVPCSGSGTWSRNPENLATFDKAEITRYAELQRKIIGNAMRKLQPGGLLLYITCSVYRDENEENVNHFLSNYPLELVSQQFISGYSEKADNMFAAIMKHI</sequence>
<dbReference type="GO" id="GO:0001510">
    <property type="term" value="P:RNA methylation"/>
    <property type="evidence" value="ECO:0007669"/>
    <property type="project" value="InterPro"/>
</dbReference>
<feature type="binding site" evidence="5">
    <location>
        <position position="245"/>
    </location>
    <ligand>
        <name>S-adenosyl-L-methionine</name>
        <dbReference type="ChEBI" id="CHEBI:59789"/>
    </ligand>
</feature>
<dbReference type="PRINTS" id="PR02008">
    <property type="entry name" value="RCMTFAMILY"/>
</dbReference>
<dbReference type="Gene3D" id="3.40.50.150">
    <property type="entry name" value="Vaccinia Virus protein VP39"/>
    <property type="match status" value="1"/>
</dbReference>
<dbReference type="SUPFAM" id="SSF53335">
    <property type="entry name" value="S-adenosyl-L-methionine-dependent methyltransferases"/>
    <property type="match status" value="1"/>
</dbReference>
<dbReference type="GO" id="GO:0003723">
    <property type="term" value="F:RNA binding"/>
    <property type="evidence" value="ECO:0007669"/>
    <property type="project" value="UniProtKB-UniRule"/>
</dbReference>
<comment type="caution">
    <text evidence="5">Lacks conserved residue(s) required for the propagation of feature annotation.</text>
</comment>
<keyword evidence="3 5" id="KW-0949">S-adenosyl-L-methionine</keyword>
<evidence type="ECO:0000256" key="4">
    <source>
        <dbReference type="ARBA" id="ARBA00022884"/>
    </source>
</evidence>
<dbReference type="STRING" id="1349421.OI18_04900"/>
<gene>
    <name evidence="7" type="ORF">OI18_04900</name>
</gene>
<dbReference type="InterPro" id="IPR049560">
    <property type="entry name" value="MeTrfase_RsmB-F_NOP2_cat"/>
</dbReference>
<evidence type="ECO:0000256" key="2">
    <source>
        <dbReference type="ARBA" id="ARBA00022679"/>
    </source>
</evidence>
<dbReference type="InterPro" id="IPR001678">
    <property type="entry name" value="MeTrfase_RsmB-F_NOP2_dom"/>
</dbReference>
<dbReference type="PROSITE" id="PS51686">
    <property type="entry name" value="SAM_MT_RSMB_NOP"/>
    <property type="match status" value="1"/>
</dbReference>
<dbReference type="AlphaFoldDB" id="A0A0C1IYQ2"/>
<dbReference type="InterPro" id="IPR023267">
    <property type="entry name" value="RCMT"/>
</dbReference>
<comment type="caution">
    <text evidence="7">The sequence shown here is derived from an EMBL/GenBank/DDBJ whole genome shotgun (WGS) entry which is preliminary data.</text>
</comment>
<dbReference type="CDD" id="cd02440">
    <property type="entry name" value="AdoMet_MTases"/>
    <property type="match status" value="1"/>
</dbReference>
<dbReference type="InterPro" id="IPR029063">
    <property type="entry name" value="SAM-dependent_MTases_sf"/>
</dbReference>
<evidence type="ECO:0000256" key="3">
    <source>
        <dbReference type="ARBA" id="ARBA00022691"/>
    </source>
</evidence>
<dbReference type="GO" id="GO:0008173">
    <property type="term" value="F:RNA methyltransferase activity"/>
    <property type="evidence" value="ECO:0007669"/>
    <property type="project" value="InterPro"/>
</dbReference>
<keyword evidence="4 5" id="KW-0694">RNA-binding</keyword>
<evidence type="ECO:0000259" key="6">
    <source>
        <dbReference type="PROSITE" id="PS51686"/>
    </source>
</evidence>
<comment type="similarity">
    <text evidence="5">Belongs to the class I-like SAM-binding methyltransferase superfamily. RsmB/NOP family.</text>
</comment>
<keyword evidence="2 5" id="KW-0808">Transferase</keyword>
<feature type="binding site" evidence="5">
    <location>
        <position position="272"/>
    </location>
    <ligand>
        <name>S-adenosyl-L-methionine</name>
        <dbReference type="ChEBI" id="CHEBI:59789"/>
    </ligand>
</feature>
<accession>A0A0C1IYQ2</accession>
<proteinExistence type="inferred from homology"/>
<dbReference type="Proteomes" id="UP000031408">
    <property type="component" value="Unassembled WGS sequence"/>
</dbReference>
<evidence type="ECO:0000256" key="1">
    <source>
        <dbReference type="ARBA" id="ARBA00022603"/>
    </source>
</evidence>
<evidence type="ECO:0000313" key="7">
    <source>
        <dbReference type="EMBL" id="KIC95599.1"/>
    </source>
</evidence>
<dbReference type="PANTHER" id="PTHR22807">
    <property type="entry name" value="NOP2 YEAST -RELATED NOL1/NOP2/FMU SUN DOMAIN-CONTAINING"/>
    <property type="match status" value="1"/>
</dbReference>
<name>A0A0C1IYQ2_9BACT</name>
<dbReference type="PANTHER" id="PTHR22807:SF30">
    <property type="entry name" value="28S RRNA (CYTOSINE(4447)-C(5))-METHYLTRANSFERASE-RELATED"/>
    <property type="match status" value="1"/>
</dbReference>
<reference evidence="7 8" key="1">
    <citation type="submission" date="2014-11" db="EMBL/GenBank/DDBJ databases">
        <title>Genome sequence of Flavihumibacter solisilvae 3-3.</title>
        <authorList>
            <person name="Zhou G."/>
            <person name="Li M."/>
            <person name="Wang G."/>
        </authorList>
    </citation>
    <scope>NUCLEOTIDE SEQUENCE [LARGE SCALE GENOMIC DNA]</scope>
    <source>
        <strain evidence="7 8">3-3</strain>
    </source>
</reference>
<feature type="binding site" evidence="5">
    <location>
        <position position="289"/>
    </location>
    <ligand>
        <name>S-adenosyl-L-methionine</name>
        <dbReference type="ChEBI" id="CHEBI:59789"/>
    </ligand>
</feature>
<dbReference type="Pfam" id="PF01189">
    <property type="entry name" value="Methyltr_RsmB-F"/>
    <property type="match status" value="1"/>
</dbReference>
<protein>
    <recommendedName>
        <fullName evidence="6">SAM-dependent MTase RsmB/NOP-type domain-containing protein</fullName>
    </recommendedName>
</protein>
<organism evidence="7 8">
    <name type="scientific">Flavihumibacter solisilvae</name>
    <dbReference type="NCBI Taxonomy" id="1349421"/>
    <lineage>
        <taxon>Bacteria</taxon>
        <taxon>Pseudomonadati</taxon>
        <taxon>Bacteroidota</taxon>
        <taxon>Chitinophagia</taxon>
        <taxon>Chitinophagales</taxon>
        <taxon>Chitinophagaceae</taxon>
        <taxon>Flavihumibacter</taxon>
    </lineage>
</organism>
<dbReference type="EMBL" id="JSVC01000005">
    <property type="protein sequence ID" value="KIC95599.1"/>
    <property type="molecule type" value="Genomic_DNA"/>
</dbReference>
<dbReference type="RefSeq" id="WP_039137693.1">
    <property type="nucleotide sequence ID" value="NZ_JSVC01000005.1"/>
</dbReference>